<evidence type="ECO:0000256" key="6">
    <source>
        <dbReference type="ARBA" id="ARBA00023004"/>
    </source>
</evidence>
<keyword evidence="2" id="KW-0004">4Fe-4S</keyword>
<evidence type="ECO:0000256" key="1">
    <source>
        <dbReference type="ARBA" id="ARBA00001966"/>
    </source>
</evidence>
<dbReference type="Pfam" id="PF01964">
    <property type="entry name" value="ThiC_Rad_SAM"/>
    <property type="match status" value="1"/>
</dbReference>
<keyword evidence="10" id="KW-1185">Reference proteome</keyword>
<evidence type="ECO:0000313" key="10">
    <source>
        <dbReference type="Proteomes" id="UP000638560"/>
    </source>
</evidence>
<dbReference type="EMBL" id="JADPUN010000247">
    <property type="protein sequence ID" value="MBF9132741.1"/>
    <property type="molecule type" value="Genomic_DNA"/>
</dbReference>
<evidence type="ECO:0000256" key="7">
    <source>
        <dbReference type="ARBA" id="ARBA00023014"/>
    </source>
</evidence>
<protein>
    <submittedName>
        <fullName evidence="9">Phosphomethylpyrimidine synthase ThiC</fullName>
    </submittedName>
</protein>
<evidence type="ECO:0000256" key="2">
    <source>
        <dbReference type="ARBA" id="ARBA00022485"/>
    </source>
</evidence>
<keyword evidence="5" id="KW-0862">Zinc</keyword>
<keyword evidence="6" id="KW-0408">Iron</keyword>
<dbReference type="InterPro" id="IPR002817">
    <property type="entry name" value="ThiC/BzaA/B"/>
</dbReference>
<keyword evidence="3" id="KW-0949">S-adenosyl-L-methionine</keyword>
<sequence length="398" mass="42811">MGDVARIAEINDVRAGYVDVDDLGAAIDQGSAVVLRGRKHDVAVGRVVPIKVNTNIGISHWTPRAGEQGKIEFLSESVFGPDLVMDHTIDPKEQDFWRDMVETFAGPVGTLPQYTAYSPRHGLLKEPLLERIEEMLEGGVAFMTLHFTSDMDIYEIAAKSRAVPVTSRGGGLAIRTQLKKGQRTNAFREGFDDIAKLFLRHGATVSVGTTFRPADIAAGLDEAHRLETARQIEIIRELRSRGVSCLMEGVGHLAMDKIAEYCELVADAGCPFMPLGPMVTDSAIGFDHVTNAIGGAFMAFLGGASVLNSVSREEHTGGVPTTESIIEGLKAARVAAHAVNLTRFPQIRKRDELTLKQRGAQVSCVVSGGLFGEEVGGGKKGCTRCDFECPIILAPAAL</sequence>
<dbReference type="RefSeq" id="WP_196204265.1">
    <property type="nucleotide sequence ID" value="NZ_JADPUN010000247.1"/>
</dbReference>
<evidence type="ECO:0000256" key="8">
    <source>
        <dbReference type="ARBA" id="ARBA00023239"/>
    </source>
</evidence>
<dbReference type="PANTHER" id="PTHR30557">
    <property type="entry name" value="THIAMINE BIOSYNTHESIS PROTEIN THIC"/>
    <property type="match status" value="1"/>
</dbReference>
<evidence type="ECO:0000256" key="4">
    <source>
        <dbReference type="ARBA" id="ARBA00022723"/>
    </source>
</evidence>
<evidence type="ECO:0000256" key="5">
    <source>
        <dbReference type="ARBA" id="ARBA00022833"/>
    </source>
</evidence>
<dbReference type="Proteomes" id="UP000638560">
    <property type="component" value="Unassembled WGS sequence"/>
</dbReference>
<gene>
    <name evidence="9" type="ORF">I0C86_27855</name>
</gene>
<name>A0ABS0H2R1_9ACTN</name>
<dbReference type="InterPro" id="IPR038521">
    <property type="entry name" value="ThiC/Bza_core_dom"/>
</dbReference>
<accession>A0ABS0H2R1</accession>
<reference evidence="9 10" key="1">
    <citation type="submission" date="2020-11" db="EMBL/GenBank/DDBJ databases">
        <title>A novel isolate from a Black sea contaminated sediment with potential to produce alkanes: Plantactinospora alkalitolerans sp. nov.</title>
        <authorList>
            <person name="Carro L."/>
            <person name="Veyisoglu A."/>
            <person name="Guven K."/>
            <person name="Schumann P."/>
            <person name="Klenk H.-P."/>
            <person name="Sahin N."/>
        </authorList>
    </citation>
    <scope>NUCLEOTIDE SEQUENCE [LARGE SCALE GENOMIC DNA]</scope>
    <source>
        <strain evidence="9 10">S1510</strain>
    </source>
</reference>
<evidence type="ECO:0000313" key="9">
    <source>
        <dbReference type="EMBL" id="MBF9132741.1"/>
    </source>
</evidence>
<keyword evidence="4" id="KW-0479">Metal-binding</keyword>
<organism evidence="9 10">
    <name type="scientific">Plantactinospora alkalitolerans</name>
    <dbReference type="NCBI Taxonomy" id="2789879"/>
    <lineage>
        <taxon>Bacteria</taxon>
        <taxon>Bacillati</taxon>
        <taxon>Actinomycetota</taxon>
        <taxon>Actinomycetes</taxon>
        <taxon>Micromonosporales</taxon>
        <taxon>Micromonosporaceae</taxon>
        <taxon>Plantactinospora</taxon>
    </lineage>
</organism>
<proteinExistence type="predicted"/>
<comment type="cofactor">
    <cofactor evidence="1">
        <name>[4Fe-4S] cluster</name>
        <dbReference type="ChEBI" id="CHEBI:49883"/>
    </cofactor>
</comment>
<evidence type="ECO:0000256" key="3">
    <source>
        <dbReference type="ARBA" id="ARBA00022691"/>
    </source>
</evidence>
<keyword evidence="8" id="KW-0456">Lyase</keyword>
<dbReference type="Gene3D" id="3.20.20.540">
    <property type="entry name" value="Radical SAM ThiC family, central domain"/>
    <property type="match status" value="1"/>
</dbReference>
<comment type="caution">
    <text evidence="9">The sequence shown here is derived from an EMBL/GenBank/DDBJ whole genome shotgun (WGS) entry which is preliminary data.</text>
</comment>
<dbReference type="PANTHER" id="PTHR30557:SF1">
    <property type="entry name" value="PHOSPHOMETHYLPYRIMIDINE SYNTHASE, CHLOROPLASTIC"/>
    <property type="match status" value="1"/>
</dbReference>
<keyword evidence="7" id="KW-0411">Iron-sulfur</keyword>